<protein>
    <recommendedName>
        <fullName evidence="6">WAT1-related protein</fullName>
    </recommendedName>
</protein>
<reference evidence="8 9" key="1">
    <citation type="submission" date="2024-01" db="EMBL/GenBank/DDBJ databases">
        <title>The complete chloroplast genome sequence of Lithospermum erythrorhizon: insights into the phylogenetic relationship among Boraginaceae species and the maternal lineages of purple gromwells.</title>
        <authorList>
            <person name="Okada T."/>
            <person name="Watanabe K."/>
        </authorList>
    </citation>
    <scope>NUCLEOTIDE SEQUENCE [LARGE SCALE GENOMIC DNA]</scope>
</reference>
<dbReference type="InterPro" id="IPR030184">
    <property type="entry name" value="WAT1-related"/>
</dbReference>
<feature type="transmembrane region" description="Helical" evidence="6">
    <location>
        <begin position="299"/>
        <end position="318"/>
    </location>
</feature>
<dbReference type="Proteomes" id="UP001454036">
    <property type="component" value="Unassembled WGS sequence"/>
</dbReference>
<dbReference type="PANTHER" id="PTHR31218">
    <property type="entry name" value="WAT1-RELATED PROTEIN"/>
    <property type="match status" value="1"/>
</dbReference>
<comment type="similarity">
    <text evidence="2 6">Belongs to the drug/metabolite transporter (DMT) superfamily. Plant drug/metabolite exporter (P-DME) (TC 2.A.7.4) family.</text>
</comment>
<evidence type="ECO:0000313" key="8">
    <source>
        <dbReference type="EMBL" id="GAA0150777.1"/>
    </source>
</evidence>
<gene>
    <name evidence="8" type="ORF">LIER_09640</name>
</gene>
<keyword evidence="3 6" id="KW-0812">Transmembrane</keyword>
<dbReference type="SUPFAM" id="SSF103481">
    <property type="entry name" value="Multidrug resistance efflux transporter EmrE"/>
    <property type="match status" value="2"/>
</dbReference>
<name>A0AAV3PLA0_LITER</name>
<evidence type="ECO:0000256" key="2">
    <source>
        <dbReference type="ARBA" id="ARBA00007635"/>
    </source>
</evidence>
<evidence type="ECO:0000259" key="7">
    <source>
        <dbReference type="Pfam" id="PF00892"/>
    </source>
</evidence>
<feature type="transmembrane region" description="Helical" evidence="6">
    <location>
        <begin position="39"/>
        <end position="61"/>
    </location>
</feature>
<organism evidence="8 9">
    <name type="scientific">Lithospermum erythrorhizon</name>
    <name type="common">Purple gromwell</name>
    <name type="synonym">Lithospermum officinale var. erythrorhizon</name>
    <dbReference type="NCBI Taxonomy" id="34254"/>
    <lineage>
        <taxon>Eukaryota</taxon>
        <taxon>Viridiplantae</taxon>
        <taxon>Streptophyta</taxon>
        <taxon>Embryophyta</taxon>
        <taxon>Tracheophyta</taxon>
        <taxon>Spermatophyta</taxon>
        <taxon>Magnoliopsida</taxon>
        <taxon>eudicotyledons</taxon>
        <taxon>Gunneridae</taxon>
        <taxon>Pentapetalae</taxon>
        <taxon>asterids</taxon>
        <taxon>lamiids</taxon>
        <taxon>Boraginales</taxon>
        <taxon>Boraginaceae</taxon>
        <taxon>Boraginoideae</taxon>
        <taxon>Lithospermeae</taxon>
        <taxon>Lithospermum</taxon>
    </lineage>
</organism>
<feature type="transmembrane region" description="Helical" evidence="6">
    <location>
        <begin position="207"/>
        <end position="224"/>
    </location>
</feature>
<evidence type="ECO:0000256" key="6">
    <source>
        <dbReference type="RuleBase" id="RU363077"/>
    </source>
</evidence>
<comment type="subcellular location">
    <subcellularLocation>
        <location evidence="1 6">Membrane</location>
        <topology evidence="1 6">Multi-pass membrane protein</topology>
    </subcellularLocation>
</comment>
<evidence type="ECO:0000256" key="1">
    <source>
        <dbReference type="ARBA" id="ARBA00004141"/>
    </source>
</evidence>
<evidence type="ECO:0000256" key="5">
    <source>
        <dbReference type="ARBA" id="ARBA00023136"/>
    </source>
</evidence>
<feature type="transmembrane region" description="Helical" evidence="6">
    <location>
        <begin position="73"/>
        <end position="93"/>
    </location>
</feature>
<evidence type="ECO:0000256" key="3">
    <source>
        <dbReference type="ARBA" id="ARBA00022692"/>
    </source>
</evidence>
<feature type="transmembrane region" description="Helical" evidence="6">
    <location>
        <begin position="272"/>
        <end position="293"/>
    </location>
</feature>
<comment type="caution">
    <text evidence="8">The sequence shown here is derived from an EMBL/GenBank/DDBJ whole genome shotgun (WGS) entry which is preliminary data.</text>
</comment>
<sequence>MKERLENVGIIVGLVGVQFMYAINAVVLCYLLLLGFKPSSLIILSNFATFFILSPCAIYFERNLWPERFSLKLWIQLLLVAFGGVTLFQSLFIEGIRLTSPAMATAMPNLAPGLIFLIAWAFRLEKVELSCFYSRTKIMGTLMCVVGAVAMGVLQSTVSKSEQLTSSADLFDMEKVNGCLYLMVAVLVLSSSVVLQASTLNDLPAPITLCSITSLMGVVMTGIINFLQGETYEDQWLLMDIKKLIGFTILSGIIGGGCVSLTTWAMKKRGPVLVSMFSPIATVISVILSSITLGQTMSLGSLAGMFMMFTGFYFVLWAKGKEGFSLNDGTIFDVENDPEKPLLS</sequence>
<feature type="transmembrane region" description="Helical" evidence="6">
    <location>
        <begin position="136"/>
        <end position="155"/>
    </location>
</feature>
<dbReference type="Pfam" id="PF00892">
    <property type="entry name" value="EamA"/>
    <property type="match status" value="1"/>
</dbReference>
<dbReference type="AlphaFoldDB" id="A0AAV3PLA0"/>
<feature type="domain" description="EamA" evidence="7">
    <location>
        <begin position="178"/>
        <end position="316"/>
    </location>
</feature>
<keyword evidence="5 6" id="KW-0472">Membrane</keyword>
<keyword evidence="4 6" id="KW-1133">Transmembrane helix</keyword>
<feature type="transmembrane region" description="Helical" evidence="6">
    <location>
        <begin position="7"/>
        <end position="33"/>
    </location>
</feature>
<feature type="transmembrane region" description="Helical" evidence="6">
    <location>
        <begin position="175"/>
        <end position="195"/>
    </location>
</feature>
<feature type="transmembrane region" description="Helical" evidence="6">
    <location>
        <begin position="105"/>
        <end position="124"/>
    </location>
</feature>
<dbReference type="EMBL" id="BAABME010001653">
    <property type="protein sequence ID" value="GAA0150777.1"/>
    <property type="molecule type" value="Genomic_DNA"/>
</dbReference>
<feature type="transmembrane region" description="Helical" evidence="6">
    <location>
        <begin position="244"/>
        <end position="265"/>
    </location>
</feature>
<accession>A0AAV3PLA0</accession>
<evidence type="ECO:0000256" key="4">
    <source>
        <dbReference type="ARBA" id="ARBA00022989"/>
    </source>
</evidence>
<dbReference type="GO" id="GO:0022857">
    <property type="term" value="F:transmembrane transporter activity"/>
    <property type="evidence" value="ECO:0007669"/>
    <property type="project" value="InterPro"/>
</dbReference>
<dbReference type="InterPro" id="IPR000620">
    <property type="entry name" value="EamA_dom"/>
</dbReference>
<dbReference type="GO" id="GO:0016020">
    <property type="term" value="C:membrane"/>
    <property type="evidence" value="ECO:0007669"/>
    <property type="project" value="UniProtKB-SubCell"/>
</dbReference>
<keyword evidence="9" id="KW-1185">Reference proteome</keyword>
<proteinExistence type="inferred from homology"/>
<dbReference type="InterPro" id="IPR037185">
    <property type="entry name" value="EmrE-like"/>
</dbReference>
<evidence type="ECO:0000313" key="9">
    <source>
        <dbReference type="Proteomes" id="UP001454036"/>
    </source>
</evidence>